<name>A0AAE9FL13_9CAUD</name>
<accession>A0AAE9FL13</accession>
<protein>
    <submittedName>
        <fullName evidence="1">Uncharacterized protein</fullName>
    </submittedName>
</protein>
<proteinExistence type="predicted"/>
<keyword evidence="2" id="KW-1185">Reference proteome</keyword>
<reference evidence="1" key="1">
    <citation type="submission" date="2021-12" db="EMBL/GenBank/DDBJ databases">
        <title>Genomes of temperate Yersinia enterocolitica phages.</title>
        <authorList>
            <person name="Hammerl J.A."/>
            <person name="Hertwig S."/>
        </authorList>
    </citation>
    <scope>NUCLEOTIDE SEQUENCE</scope>
</reference>
<dbReference type="Proteomes" id="UP000829107">
    <property type="component" value="Segment"/>
</dbReference>
<evidence type="ECO:0000313" key="2">
    <source>
        <dbReference type="Proteomes" id="UP000829107"/>
    </source>
</evidence>
<organism evidence="1 2">
    <name type="scientific">Yersinia phage vB_YenM_42.18</name>
    <dbReference type="NCBI Taxonomy" id="2918926"/>
    <lineage>
        <taxon>Viruses</taxon>
        <taxon>Duplodnaviria</taxon>
        <taxon>Heunggongvirae</taxon>
        <taxon>Uroviricota</taxon>
        <taxon>Caudoviricetes</taxon>
        <taxon>Peduoviridae</taxon>
        <taxon>Firavirus</taxon>
        <taxon>Firavirus YenM4218</taxon>
    </lineage>
</organism>
<sequence length="57" mass="6608">MVFVAITNKGNLMSPMANTKRLISPKQRSVSLLKKPRKQLSYVVISPKHWKWLLRGM</sequence>
<dbReference type="EMBL" id="OM046624">
    <property type="protein sequence ID" value="UNA05726.1"/>
    <property type="molecule type" value="Genomic_DNA"/>
</dbReference>
<gene>
    <name evidence="1" type="ORF">vBYenM4218_012</name>
</gene>
<evidence type="ECO:0000313" key="1">
    <source>
        <dbReference type="EMBL" id="UNA05726.1"/>
    </source>
</evidence>